<dbReference type="STRING" id="28084.Lche_2653"/>
<name>A0A0W0SBY5_9GAMM</name>
<dbReference type="PANTHER" id="PTHR30537:SF31">
    <property type="entry name" value="TRANSCRIPTIONAL REGULATOR, LYSR FAMILY"/>
    <property type="match status" value="1"/>
</dbReference>
<dbReference type="SUPFAM" id="SSF46785">
    <property type="entry name" value="Winged helix' DNA-binding domain"/>
    <property type="match status" value="1"/>
</dbReference>
<dbReference type="InterPro" id="IPR036388">
    <property type="entry name" value="WH-like_DNA-bd_sf"/>
</dbReference>
<proteinExistence type="inferred from homology"/>
<evidence type="ECO:0000256" key="4">
    <source>
        <dbReference type="ARBA" id="ARBA00023163"/>
    </source>
</evidence>
<dbReference type="InterPro" id="IPR058163">
    <property type="entry name" value="LysR-type_TF_proteobact-type"/>
</dbReference>
<evidence type="ECO:0000259" key="5">
    <source>
        <dbReference type="PROSITE" id="PS50931"/>
    </source>
</evidence>
<evidence type="ECO:0000256" key="3">
    <source>
        <dbReference type="ARBA" id="ARBA00023125"/>
    </source>
</evidence>
<dbReference type="InterPro" id="IPR005119">
    <property type="entry name" value="LysR_subst-bd"/>
</dbReference>
<dbReference type="PROSITE" id="PS50931">
    <property type="entry name" value="HTH_LYSR"/>
    <property type="match status" value="1"/>
</dbReference>
<evidence type="ECO:0000313" key="6">
    <source>
        <dbReference type="EMBL" id="KTC80633.1"/>
    </source>
</evidence>
<dbReference type="OrthoDB" id="9810065at2"/>
<keyword evidence="4" id="KW-0804">Transcription</keyword>
<dbReference type="GO" id="GO:0043565">
    <property type="term" value="F:sequence-specific DNA binding"/>
    <property type="evidence" value="ECO:0007669"/>
    <property type="project" value="TreeGrafter"/>
</dbReference>
<dbReference type="PRINTS" id="PR00039">
    <property type="entry name" value="HTHLYSR"/>
</dbReference>
<accession>A0A0W0SBY5</accession>
<protein>
    <submittedName>
        <fullName evidence="6">LysR family transcriptional regulator</fullName>
    </submittedName>
</protein>
<organism evidence="6 7">
    <name type="scientific">Legionella cherrii</name>
    <dbReference type="NCBI Taxonomy" id="28084"/>
    <lineage>
        <taxon>Bacteria</taxon>
        <taxon>Pseudomonadati</taxon>
        <taxon>Pseudomonadota</taxon>
        <taxon>Gammaproteobacteria</taxon>
        <taxon>Legionellales</taxon>
        <taxon>Legionellaceae</taxon>
        <taxon>Legionella</taxon>
    </lineage>
</organism>
<evidence type="ECO:0000256" key="2">
    <source>
        <dbReference type="ARBA" id="ARBA00023015"/>
    </source>
</evidence>
<gene>
    <name evidence="6" type="ORF">Lche_2653</name>
</gene>
<evidence type="ECO:0000313" key="7">
    <source>
        <dbReference type="Proteomes" id="UP000054921"/>
    </source>
</evidence>
<dbReference type="InterPro" id="IPR036390">
    <property type="entry name" value="WH_DNA-bd_sf"/>
</dbReference>
<comment type="caution">
    <text evidence="6">The sequence shown here is derived from an EMBL/GenBank/DDBJ whole genome shotgun (WGS) entry which is preliminary data.</text>
</comment>
<dbReference type="Pfam" id="PF00126">
    <property type="entry name" value="HTH_1"/>
    <property type="match status" value="1"/>
</dbReference>
<comment type="similarity">
    <text evidence="1">Belongs to the LysR transcriptional regulatory family.</text>
</comment>
<keyword evidence="2" id="KW-0805">Transcription regulation</keyword>
<dbReference type="EMBL" id="LNXW01000013">
    <property type="protein sequence ID" value="KTC80633.1"/>
    <property type="molecule type" value="Genomic_DNA"/>
</dbReference>
<dbReference type="CDD" id="cd08422">
    <property type="entry name" value="PBP2_CrgA_like"/>
    <property type="match status" value="1"/>
</dbReference>
<dbReference type="Pfam" id="PF03466">
    <property type="entry name" value="LysR_substrate"/>
    <property type="match status" value="1"/>
</dbReference>
<evidence type="ECO:0000256" key="1">
    <source>
        <dbReference type="ARBA" id="ARBA00009437"/>
    </source>
</evidence>
<reference evidence="6 7" key="1">
    <citation type="submission" date="2015-11" db="EMBL/GenBank/DDBJ databases">
        <title>Genomic analysis of 38 Legionella species identifies large and diverse effector repertoires.</title>
        <authorList>
            <person name="Burstein D."/>
            <person name="Amaro F."/>
            <person name="Zusman T."/>
            <person name="Lifshitz Z."/>
            <person name="Cohen O."/>
            <person name="Gilbert J.A."/>
            <person name="Pupko T."/>
            <person name="Shuman H.A."/>
            <person name="Segal G."/>
        </authorList>
    </citation>
    <scope>NUCLEOTIDE SEQUENCE [LARGE SCALE GENOMIC DNA]</scope>
    <source>
        <strain evidence="6 7">ORW</strain>
    </source>
</reference>
<dbReference type="FunFam" id="1.10.10.10:FF:000001">
    <property type="entry name" value="LysR family transcriptional regulator"/>
    <property type="match status" value="1"/>
</dbReference>
<keyword evidence="3" id="KW-0238">DNA-binding</keyword>
<dbReference type="GO" id="GO:0003700">
    <property type="term" value="F:DNA-binding transcription factor activity"/>
    <property type="evidence" value="ECO:0007669"/>
    <property type="project" value="InterPro"/>
</dbReference>
<feature type="domain" description="HTH lysR-type" evidence="5">
    <location>
        <begin position="24"/>
        <end position="81"/>
    </location>
</feature>
<dbReference type="PATRIC" id="fig|28084.5.peg.2869"/>
<dbReference type="Gene3D" id="3.40.190.290">
    <property type="match status" value="1"/>
</dbReference>
<dbReference type="PANTHER" id="PTHR30537">
    <property type="entry name" value="HTH-TYPE TRANSCRIPTIONAL REGULATOR"/>
    <property type="match status" value="1"/>
</dbReference>
<dbReference type="SUPFAM" id="SSF53850">
    <property type="entry name" value="Periplasmic binding protein-like II"/>
    <property type="match status" value="1"/>
</dbReference>
<sequence length="331" mass="37298">MKHCPIIVTNKCFLIGLPLNHFLPDLNDLFYFCRVVDEGSFTKASQSLMLTKSKLSRRISELENHLGVRLLNRSTRTLSLTDIGRLVYEHSIAMVNQASFAQDAAQQAQLQPKGRIHVTCPTLFAQSDFGLILIHFMQKYPDIQIHLYANERKVDLIEEGFDVALRFQINDLTDSNLIAKKLGESTHVLVATPDYLNKNPALQTPHDLTKISWLGKSRGEGYQQIQFVHQTGEKVSLQLSSRLESNEWMILKQAALADLGVALLPLELCQQEINNGAFSRILEDWSLSTASLYLIYPSKKGLTPALRHFIDFVSAETQKGCAKQASAFINR</sequence>
<dbReference type="InterPro" id="IPR000847">
    <property type="entry name" value="LysR_HTH_N"/>
</dbReference>
<dbReference type="AlphaFoldDB" id="A0A0W0SBY5"/>
<dbReference type="Gene3D" id="1.10.10.10">
    <property type="entry name" value="Winged helix-like DNA-binding domain superfamily/Winged helix DNA-binding domain"/>
    <property type="match status" value="1"/>
</dbReference>
<dbReference type="GO" id="GO:0006351">
    <property type="term" value="P:DNA-templated transcription"/>
    <property type="evidence" value="ECO:0007669"/>
    <property type="project" value="TreeGrafter"/>
</dbReference>
<dbReference type="Proteomes" id="UP000054921">
    <property type="component" value="Unassembled WGS sequence"/>
</dbReference>